<protein>
    <recommendedName>
        <fullName evidence="7">PKD domain-containing protein</fullName>
    </recommendedName>
</protein>
<dbReference type="PATRIC" id="fig|1702214.3.peg.694"/>
<dbReference type="PANTHER" id="PTHR46730:SF1">
    <property type="entry name" value="PLAT DOMAIN-CONTAINING PROTEIN"/>
    <property type="match status" value="1"/>
</dbReference>
<evidence type="ECO:0000256" key="4">
    <source>
        <dbReference type="ARBA" id="ARBA00022989"/>
    </source>
</evidence>
<dbReference type="InterPro" id="IPR000601">
    <property type="entry name" value="PKD_dom"/>
</dbReference>
<evidence type="ECO:0000256" key="6">
    <source>
        <dbReference type="SAM" id="SignalP"/>
    </source>
</evidence>
<comment type="subcellular location">
    <subcellularLocation>
        <location evidence="1">Membrane</location>
        <topology evidence="1">Multi-pass membrane protein</topology>
    </subcellularLocation>
</comment>
<dbReference type="STRING" id="1702214.AL399_02520"/>
<keyword evidence="9" id="KW-1185">Reference proteome</keyword>
<feature type="signal peptide" evidence="6">
    <location>
        <begin position="1"/>
        <end position="18"/>
    </location>
</feature>
<dbReference type="InterPro" id="IPR035986">
    <property type="entry name" value="PKD_dom_sf"/>
</dbReference>
<name>A0A0Q4BAF5_9BACT</name>
<keyword evidence="6" id="KW-0732">Signal</keyword>
<dbReference type="SUPFAM" id="SSF49299">
    <property type="entry name" value="PKD domain"/>
    <property type="match status" value="8"/>
</dbReference>
<feature type="chain" id="PRO_5006212567" description="PKD domain-containing protein" evidence="6">
    <location>
        <begin position="19"/>
        <end position="2394"/>
    </location>
</feature>
<dbReference type="InterPro" id="IPR022409">
    <property type="entry name" value="PKD/Chitinase_dom"/>
</dbReference>
<reference evidence="8" key="1">
    <citation type="submission" date="2015-08" db="EMBL/GenBank/DDBJ databases">
        <title>Candidatus Bacteriodes Periocalifornicus.</title>
        <authorList>
            <person name="McLean J.S."/>
            <person name="Kelley S."/>
        </authorList>
    </citation>
    <scope>NUCLEOTIDE SEQUENCE [LARGE SCALE GENOMIC DNA]</scope>
    <source>
        <strain evidence="8">12B</strain>
    </source>
</reference>
<evidence type="ECO:0000313" key="8">
    <source>
        <dbReference type="EMBL" id="KQM09265.1"/>
    </source>
</evidence>
<feature type="domain" description="PKD" evidence="7">
    <location>
        <begin position="1986"/>
        <end position="2040"/>
    </location>
</feature>
<evidence type="ECO:0000256" key="1">
    <source>
        <dbReference type="ARBA" id="ARBA00004141"/>
    </source>
</evidence>
<dbReference type="InterPro" id="IPR013783">
    <property type="entry name" value="Ig-like_fold"/>
</dbReference>
<evidence type="ECO:0000256" key="3">
    <source>
        <dbReference type="ARBA" id="ARBA00022737"/>
    </source>
</evidence>
<keyword evidence="2" id="KW-0812">Transmembrane</keyword>
<keyword evidence="3" id="KW-0677">Repeat</keyword>
<proteinExistence type="predicted"/>
<evidence type="ECO:0000256" key="5">
    <source>
        <dbReference type="ARBA" id="ARBA00023136"/>
    </source>
</evidence>
<dbReference type="CDD" id="cd00146">
    <property type="entry name" value="PKD"/>
    <property type="match status" value="4"/>
</dbReference>
<feature type="domain" description="PKD" evidence="7">
    <location>
        <begin position="2150"/>
        <end position="2197"/>
    </location>
</feature>
<dbReference type="SMART" id="SM00089">
    <property type="entry name" value="PKD"/>
    <property type="match status" value="8"/>
</dbReference>
<organism evidence="8 9">
    <name type="scientific">Candidatus [Bacteroides] periocalifornicus</name>
    <dbReference type="NCBI Taxonomy" id="1702214"/>
    <lineage>
        <taxon>Bacteria</taxon>
        <taxon>Pseudomonadati</taxon>
        <taxon>Bacteroidota</taxon>
    </lineage>
</organism>
<dbReference type="Gene3D" id="2.60.40.10">
    <property type="entry name" value="Immunoglobulins"/>
    <property type="match status" value="8"/>
</dbReference>
<gene>
    <name evidence="8" type="ORF">AL399_02520</name>
</gene>
<keyword evidence="4" id="KW-1133">Transmembrane helix</keyword>
<dbReference type="GO" id="GO:0005261">
    <property type="term" value="F:monoatomic cation channel activity"/>
    <property type="evidence" value="ECO:0007669"/>
    <property type="project" value="TreeGrafter"/>
</dbReference>
<dbReference type="Proteomes" id="UP000054172">
    <property type="component" value="Unassembled WGS sequence"/>
</dbReference>
<evidence type="ECO:0000259" key="7">
    <source>
        <dbReference type="PROSITE" id="PS50093"/>
    </source>
</evidence>
<comment type="caution">
    <text evidence="8">The sequence shown here is derived from an EMBL/GenBank/DDBJ whole genome shotgun (WGS) entry which is preliminary data.</text>
</comment>
<dbReference type="EMBL" id="LIIK01000008">
    <property type="protein sequence ID" value="KQM09265.1"/>
    <property type="molecule type" value="Genomic_DNA"/>
</dbReference>
<dbReference type="Pfam" id="PF18911">
    <property type="entry name" value="PKD_4"/>
    <property type="match status" value="2"/>
</dbReference>
<dbReference type="GO" id="GO:0006816">
    <property type="term" value="P:calcium ion transport"/>
    <property type="evidence" value="ECO:0007669"/>
    <property type="project" value="TreeGrafter"/>
</dbReference>
<evidence type="ECO:0000256" key="2">
    <source>
        <dbReference type="ARBA" id="ARBA00022692"/>
    </source>
</evidence>
<sequence>MLALVAVLTVMLAMTAHAQPTAFPTLPDGTTTCAGARSIILPSQPTAVKMRLVVWDGICCTGIESFTVYENVGTGYQKTPVSQVLETLLNSTTLQPVSSNTKWKYLDFTLPSSAVGKTFRIVNTNNVFHLGIFAAPNPPDDLYSYLPAETPLSTSIVLQEERYVGSNKVFQPITNIVGGVKQVEVCAGRGLRLSAAIDSKDRYSYEWRPGDGIKSPFDSAVVEFEPFDYTPTPRIVKVLRTGVCELTNPSKPGAHVIWDSVRIVVKPPIQPKLTVPEAKGCAGRELYFKLENLKPGYHVQWYYIKNGTGNPVIPYPPVVPAPPLPSGIVKLWEETVTGNMAEYKANPVGTPVPPSAPLVPAFLYESEIPTNLTGGEISHRLGVRVSDGDCYWEQYVTITVYPSVLKPNFDVPAGPICSPVLHHQYEDHNYTGQPRRAKYLWEFDVTNELGVLSSSDMVLPAPQDYVWEDNATLTKTIKVRCTVTDASGNCKNSDEKTFVLKTGIKPAITVEVDPNSGCLPVKINYRSNDPAIYIQSYQWDLLQKTGGTFTSVASSTTAAGQFLGIPLDPSKETRVRLRVLNQNSCPGSSEAALRIKPNAKLGSLAATVVNPCSPEFKVKIEGLNLSGADSCVWSIGDPLALGTYQLHEMGKMNITDVHKETTITFENYTPTPYQKYVHLELRRGSDCGVRDSILVTVPSYMKAVMEVDEPEKCPSNAAGERLIHVVDKSIAPTTATRTWLIDGVAATPEPGSSHPNYYFKLTNPSTTISKQQTIKLSLTDNPPAPIPPAPPTPPACPSSTEVALTTYPRVDPQFTAEYGTPPTIWNVGVELCADQEVTLRATGAEKYEWISYVTALPGETPAIQGEGAQITGKFTNETAANIAHHVVLTGSNSKGCTGKAERDFILKPGIRAAFKAKTLDSCTPYKLQLISETKSALAPNIIENWNLDGGVPSSDPLDPPGTYEYTTPGSHTVTLTAQNNVPGNSCDAVAPMSFTFEVLPPISVNVSGVSPSTMVCAPETLTFNCTANGAETLTWFFESPYVGDGQEFPVPPATASHTYQNTTDNEIHHIVKVIGKNRRGCGDKPGSVATQEVIILPQPQKKISFKELNLCSPIRVRFGSDAGMFDMSEWKFTPTGPHATTHGQQEIRTLQVGKLDSIPLKNDHDTDPIVYEVEFKAWKIWTFGGISKSCPFGPEKIDDKVTVPPLLKPLVVPSDTEVCSGTKVVFTDNTTGGDVQQEWTFEDVQGGNLVTDRGTLVDYTFVNTSRAAKEFDVKLRSLQTSYGCVKESHYPILVMPRIQADFKIKETDKCAYPYPITFTPTETGGDDPTQFSTQCDWDFGYVWPHPGGAQQQDVRSDFGAVSHNFRNHLPNATISYQVKLNVKQTYLNSGKVCQHDTTQTVVIPPELRPVFDPVPERFCVPDEVEFTHTSSGGIEHVVWDFGDENKLDTVSTVTKVKHKYQNEAITTPTPYTVTLTAHRGKCAQKAERIITAYPKVKPEFTVDQSEFCSPTKMRIKNSTKNGMTFDWTITGVGLTPVTIPSTTTLDDVETPDLINTNSNSEIDITLRLLAKADYGGGLVCQNSKEATYKLLPPVKAQFTPSVTIGCNPLDVNITNLSTGLGSYSWYVDGAPMGTEAQPTFRFENTDKENPRTLVLRLESKNRLYDAKKPVAACWDAQEVSLTVHPKLDSIFELDKQDGCSPLTVEPKVSFPSSAYGYSWDFSGGTPATSSAEVPGAVVFQNVTNAPPVLVKRKIKLTTFVAAATQCSKVYEREVTVFPRAYPDFSITANGCSPLQAVVHDQSVLRDGEGTYEWELDNGLKSSEQNPVLTLVNNSYTTDVSYTVKLRLRSKDGCVDSTTQSVTVYPRPKAAFVVVGDSEKCPPFDVELQNQSEGTGLTHTFDFGDGASQTTTTLAPITHRYDNHTSDKVGYTINLVVVNNHNCTDTTSRTVVVFPTVVADFDFDPGTPRCSPSVVNMVNRSTGGFKYEWNFGDGTTIDMPEPTHTFVNKDPADKTFSVTLNVASEFDCKATVTKQLTVFATPLAYFEAAPPLQVFPNSTIHLRNLTEPQPSTWSYYWDFNDGYDSHDKSPADHKYRRWAPKEWDFAYTVKLVVNAPNCSDTAIQKVYIYAPLPNTKFTANRFEDCVPMRVFFRNDTEGATDYLWEFGDGTTSTDQEPIHDYTRPGIYHVKLTATGDGGVNYAYGVFIAYERPVAKFKMFPSKVMLPNALVKAQHETVGVNKFWWDFGDGAVSTEEAPVHEYQAPGEYRVSLKVENSAGCTDTTSRSPGVIVLPVGKIRFPDVFQPNENGSNGGSYDEHDVKNQVFHPYTDGISVYTLQIYSRWGELIFESHDVAKGWDGYRSGKLCDAGVYTYRSFGQFFNGEVFDVRGNVTLLR</sequence>
<keyword evidence="5" id="KW-0472">Membrane</keyword>
<feature type="domain" description="PKD" evidence="7">
    <location>
        <begin position="939"/>
        <end position="981"/>
    </location>
</feature>
<dbReference type="Pfam" id="PF13585">
    <property type="entry name" value="CHU_C"/>
    <property type="match status" value="1"/>
</dbReference>
<evidence type="ECO:0000313" key="9">
    <source>
        <dbReference type="Proteomes" id="UP000054172"/>
    </source>
</evidence>
<dbReference type="GO" id="GO:0005886">
    <property type="term" value="C:plasma membrane"/>
    <property type="evidence" value="ECO:0007669"/>
    <property type="project" value="TreeGrafter"/>
</dbReference>
<feature type="domain" description="PKD" evidence="7">
    <location>
        <begin position="2241"/>
        <end position="2283"/>
    </location>
</feature>
<accession>A0A0Q4BAF5</accession>
<dbReference type="PANTHER" id="PTHR46730">
    <property type="entry name" value="POLYCYSTIN-1"/>
    <property type="match status" value="1"/>
</dbReference>
<dbReference type="PROSITE" id="PS50093">
    <property type="entry name" value="PKD"/>
    <property type="match status" value="4"/>
</dbReference>